<dbReference type="HOGENOM" id="CLU_3088326_0_0_1"/>
<reference key="1">
    <citation type="submission" date="2007-01" db="EMBL/GenBank/DDBJ databases">
        <title>The Genome Sequence of Puccinia graminis f. sp. tritici Strain CRL 75-36-700-3.</title>
        <authorList>
            <consortium name="The Broad Institute Genome Sequencing Platform"/>
            <person name="Birren B."/>
            <person name="Lander E."/>
            <person name="Galagan J."/>
            <person name="Nusbaum C."/>
            <person name="Devon K."/>
            <person name="Cuomo C."/>
            <person name="Jaffe D."/>
            <person name="Butler J."/>
            <person name="Alvarez P."/>
            <person name="Gnerre S."/>
            <person name="Grabherr M."/>
            <person name="Mauceli E."/>
            <person name="Brockman W."/>
            <person name="Young S."/>
            <person name="LaButti K."/>
            <person name="Sykes S."/>
            <person name="DeCaprio D."/>
            <person name="Crawford M."/>
            <person name="Koehrsen M."/>
            <person name="Engels R."/>
            <person name="Montgomery P."/>
            <person name="Pearson M."/>
            <person name="Howarth C."/>
            <person name="Larson L."/>
            <person name="White J."/>
            <person name="Zeng Q."/>
            <person name="Kodira C."/>
            <person name="Yandava C."/>
            <person name="Alvarado L."/>
            <person name="O'Leary S."/>
            <person name="Szabo L."/>
            <person name="Dean R."/>
            <person name="Schein J."/>
        </authorList>
    </citation>
    <scope>NUCLEOTIDE SEQUENCE</scope>
    <source>
        <strain>CRL 75-36-700-3</strain>
    </source>
</reference>
<evidence type="ECO:0000313" key="3">
    <source>
        <dbReference type="Proteomes" id="UP000008783"/>
    </source>
</evidence>
<dbReference type="RefSeq" id="XP_003327311.2">
    <property type="nucleotide sequence ID" value="XM_003327263.2"/>
</dbReference>
<evidence type="ECO:0000256" key="1">
    <source>
        <dbReference type="SAM" id="MobiDB-lite"/>
    </source>
</evidence>
<dbReference type="AlphaFoldDB" id="E3KF65"/>
<dbReference type="GeneID" id="10544603"/>
<dbReference type="EMBL" id="DS178284">
    <property type="protein sequence ID" value="EFP82892.2"/>
    <property type="molecule type" value="Genomic_DNA"/>
</dbReference>
<dbReference type="Proteomes" id="UP000008783">
    <property type="component" value="Unassembled WGS sequence"/>
</dbReference>
<accession>E3KF65</accession>
<dbReference type="VEuPathDB" id="FungiDB:PGTG_09860"/>
<dbReference type="KEGG" id="pgr:PGTG_09860"/>
<dbReference type="InParanoid" id="E3KF65"/>
<reference evidence="3" key="2">
    <citation type="journal article" date="2011" name="Proc. Natl. Acad. Sci. U.S.A.">
        <title>Obligate biotrophy features unraveled by the genomic analysis of rust fungi.</title>
        <authorList>
            <person name="Duplessis S."/>
            <person name="Cuomo C.A."/>
            <person name="Lin Y.-C."/>
            <person name="Aerts A."/>
            <person name="Tisserant E."/>
            <person name="Veneault-Fourrey C."/>
            <person name="Joly D.L."/>
            <person name="Hacquard S."/>
            <person name="Amselem J."/>
            <person name="Cantarel B.L."/>
            <person name="Chiu R."/>
            <person name="Coutinho P.M."/>
            <person name="Feau N."/>
            <person name="Field M."/>
            <person name="Frey P."/>
            <person name="Gelhaye E."/>
            <person name="Goldberg J."/>
            <person name="Grabherr M.G."/>
            <person name="Kodira C.D."/>
            <person name="Kohler A."/>
            <person name="Kuees U."/>
            <person name="Lindquist E.A."/>
            <person name="Lucas S.M."/>
            <person name="Mago R."/>
            <person name="Mauceli E."/>
            <person name="Morin E."/>
            <person name="Murat C."/>
            <person name="Pangilinan J.L."/>
            <person name="Park R."/>
            <person name="Pearson M."/>
            <person name="Quesneville H."/>
            <person name="Rouhier N."/>
            <person name="Sakthikumar S."/>
            <person name="Salamov A.A."/>
            <person name="Schmutz J."/>
            <person name="Selles B."/>
            <person name="Shapiro H."/>
            <person name="Tanguay P."/>
            <person name="Tuskan G.A."/>
            <person name="Henrissat B."/>
            <person name="Van de Peer Y."/>
            <person name="Rouze P."/>
            <person name="Ellis J.G."/>
            <person name="Dodds P.N."/>
            <person name="Schein J.E."/>
            <person name="Zhong S."/>
            <person name="Hamelin R.C."/>
            <person name="Grigoriev I.V."/>
            <person name="Szabo L.J."/>
            <person name="Martin F."/>
        </authorList>
    </citation>
    <scope>NUCLEOTIDE SEQUENCE [LARGE SCALE GENOMIC DNA]</scope>
    <source>
        <strain evidence="3">CRL 75-36-700-3 / race SCCL</strain>
    </source>
</reference>
<organism evidence="2 3">
    <name type="scientific">Puccinia graminis f. sp. tritici (strain CRL 75-36-700-3 / race SCCL)</name>
    <name type="common">Black stem rust fungus</name>
    <dbReference type="NCBI Taxonomy" id="418459"/>
    <lineage>
        <taxon>Eukaryota</taxon>
        <taxon>Fungi</taxon>
        <taxon>Dikarya</taxon>
        <taxon>Basidiomycota</taxon>
        <taxon>Pucciniomycotina</taxon>
        <taxon>Pucciniomycetes</taxon>
        <taxon>Pucciniales</taxon>
        <taxon>Pucciniaceae</taxon>
        <taxon>Puccinia</taxon>
    </lineage>
</organism>
<feature type="compositionally biased region" description="Basic and acidic residues" evidence="1">
    <location>
        <begin position="1"/>
        <end position="13"/>
    </location>
</feature>
<evidence type="ECO:0000313" key="2">
    <source>
        <dbReference type="EMBL" id="EFP82892.2"/>
    </source>
</evidence>
<keyword evidence="3" id="KW-1185">Reference proteome</keyword>
<gene>
    <name evidence="2" type="ORF">PGTG_09860</name>
</gene>
<proteinExistence type="predicted"/>
<sequence length="52" mass="5920">MTLDGHKHQKPNDRTSLPSHRPDVGWPADCALLPTREHRARKPARAPRGRKC</sequence>
<feature type="region of interest" description="Disordered" evidence="1">
    <location>
        <begin position="1"/>
        <end position="28"/>
    </location>
</feature>
<protein>
    <submittedName>
        <fullName evidence="2">Uncharacterized protein</fullName>
    </submittedName>
</protein>
<name>E3KF65_PUCGT</name>